<reference evidence="2" key="1">
    <citation type="submission" date="2021-03" db="EMBL/GenBank/DDBJ databases">
        <authorList>
            <person name="Kanchanasin P."/>
            <person name="Saeng-In P."/>
            <person name="Phongsopitanun W."/>
            <person name="Yuki M."/>
            <person name="Kudo T."/>
            <person name="Ohkuma M."/>
            <person name="Tanasupawat S."/>
        </authorList>
    </citation>
    <scope>NUCLEOTIDE SEQUENCE</scope>
    <source>
        <strain evidence="2">GKU 128</strain>
    </source>
</reference>
<name>A0A939PA26_9ACTN</name>
<evidence type="ECO:0000256" key="1">
    <source>
        <dbReference type="SAM" id="MobiDB-lite"/>
    </source>
</evidence>
<keyword evidence="3" id="KW-1185">Reference proteome</keyword>
<proteinExistence type="predicted"/>
<dbReference type="AlphaFoldDB" id="A0A939PA26"/>
<sequence length="147" mass="15922">MTANAQRSALVRPELPGLETLPELWVLPDMPLITAGELEGIAYIELTRLRATYSRGRDAWAIIYIPAACDGLSWAAVQHERIETGRTPQELEGRIQPDTPHSAPPRAGGVAIPAVSSHDLAPVSLEINTARVPVDPTTGPFASLYRH</sequence>
<feature type="compositionally biased region" description="Basic and acidic residues" evidence="1">
    <location>
        <begin position="85"/>
        <end position="95"/>
    </location>
</feature>
<protein>
    <submittedName>
        <fullName evidence="2">Uncharacterized protein</fullName>
    </submittedName>
</protein>
<evidence type="ECO:0000313" key="3">
    <source>
        <dbReference type="Proteomes" id="UP000669179"/>
    </source>
</evidence>
<organism evidence="2 3">
    <name type="scientific">Actinomadura barringtoniae</name>
    <dbReference type="NCBI Taxonomy" id="1427535"/>
    <lineage>
        <taxon>Bacteria</taxon>
        <taxon>Bacillati</taxon>
        <taxon>Actinomycetota</taxon>
        <taxon>Actinomycetes</taxon>
        <taxon>Streptosporangiales</taxon>
        <taxon>Thermomonosporaceae</taxon>
        <taxon>Actinomadura</taxon>
    </lineage>
</organism>
<comment type="caution">
    <text evidence="2">The sequence shown here is derived from an EMBL/GenBank/DDBJ whole genome shotgun (WGS) entry which is preliminary data.</text>
</comment>
<evidence type="ECO:0000313" key="2">
    <source>
        <dbReference type="EMBL" id="MBO2448730.1"/>
    </source>
</evidence>
<dbReference type="Proteomes" id="UP000669179">
    <property type="component" value="Unassembled WGS sequence"/>
</dbReference>
<gene>
    <name evidence="2" type="ORF">J4573_16630</name>
</gene>
<feature type="region of interest" description="Disordered" evidence="1">
    <location>
        <begin position="85"/>
        <end position="111"/>
    </location>
</feature>
<dbReference type="RefSeq" id="WP_208256391.1">
    <property type="nucleotide sequence ID" value="NZ_JAGEOJ010000006.1"/>
</dbReference>
<accession>A0A939PA26</accession>
<dbReference type="EMBL" id="JAGEOJ010000006">
    <property type="protein sequence ID" value="MBO2448730.1"/>
    <property type="molecule type" value="Genomic_DNA"/>
</dbReference>